<dbReference type="SMART" id="SM00271">
    <property type="entry name" value="DnaJ"/>
    <property type="match status" value="1"/>
</dbReference>
<dbReference type="CDD" id="cd10719">
    <property type="entry name" value="DnaJ_zf"/>
    <property type="match status" value="1"/>
</dbReference>
<keyword evidence="4 5" id="KW-0862">Zinc</keyword>
<dbReference type="SUPFAM" id="SSF46565">
    <property type="entry name" value="Chaperone J-domain"/>
    <property type="match status" value="1"/>
</dbReference>
<dbReference type="GO" id="GO:0005524">
    <property type="term" value="F:ATP binding"/>
    <property type="evidence" value="ECO:0007669"/>
    <property type="project" value="InterPro"/>
</dbReference>
<dbReference type="SUPFAM" id="SSF49493">
    <property type="entry name" value="HSP40/DnaJ peptide-binding domain"/>
    <property type="match status" value="2"/>
</dbReference>
<comment type="caution">
    <text evidence="8">The sequence shown here is derived from an EMBL/GenBank/DDBJ whole genome shotgun (WGS) entry which is preliminary data.</text>
</comment>
<dbReference type="Gene3D" id="1.10.287.110">
    <property type="entry name" value="DnaJ domain"/>
    <property type="match status" value="1"/>
</dbReference>
<evidence type="ECO:0000259" key="7">
    <source>
        <dbReference type="PROSITE" id="PS51188"/>
    </source>
</evidence>
<dbReference type="AlphaFoldDB" id="K2N1M9"/>
<dbReference type="InterPro" id="IPR044713">
    <property type="entry name" value="DNJA1/2-like"/>
</dbReference>
<dbReference type="EMBL" id="AHKC01009270">
    <property type="protein sequence ID" value="EKF33390.1"/>
    <property type="molecule type" value="Genomic_DNA"/>
</dbReference>
<dbReference type="InterPro" id="IPR002939">
    <property type="entry name" value="DnaJ_C"/>
</dbReference>
<evidence type="ECO:0000256" key="3">
    <source>
        <dbReference type="ARBA" id="ARBA00022771"/>
    </source>
</evidence>
<evidence type="ECO:0000256" key="5">
    <source>
        <dbReference type="PROSITE-ProRule" id="PRU00546"/>
    </source>
</evidence>
<dbReference type="InterPro" id="IPR036410">
    <property type="entry name" value="HSP_DnaJ_Cys-rich_dom_sf"/>
</dbReference>
<evidence type="ECO:0000256" key="4">
    <source>
        <dbReference type="ARBA" id="ARBA00022833"/>
    </source>
</evidence>
<dbReference type="Pfam" id="PF01556">
    <property type="entry name" value="DnaJ_C"/>
    <property type="match status" value="1"/>
</dbReference>
<evidence type="ECO:0000256" key="1">
    <source>
        <dbReference type="ARBA" id="ARBA00022723"/>
    </source>
</evidence>
<evidence type="ECO:0000313" key="8">
    <source>
        <dbReference type="EMBL" id="EKF33390.1"/>
    </source>
</evidence>
<dbReference type="Gene3D" id="2.60.260.20">
    <property type="entry name" value="Urease metallochaperone UreE, N-terminal domain"/>
    <property type="match status" value="2"/>
</dbReference>
<dbReference type="Proteomes" id="UP000007350">
    <property type="component" value="Unassembled WGS sequence"/>
</dbReference>
<dbReference type="FunFam" id="2.10.230.10:FF:000001">
    <property type="entry name" value="DnaJ subfamily A member 2"/>
    <property type="match status" value="1"/>
</dbReference>
<dbReference type="GO" id="GO:0008270">
    <property type="term" value="F:zinc ion binding"/>
    <property type="evidence" value="ECO:0007669"/>
    <property type="project" value="UniProtKB-KW"/>
</dbReference>
<dbReference type="InterPro" id="IPR012724">
    <property type="entry name" value="DnaJ"/>
</dbReference>
<evidence type="ECO:0000256" key="2">
    <source>
        <dbReference type="ARBA" id="ARBA00022737"/>
    </source>
</evidence>
<dbReference type="GO" id="GO:0051082">
    <property type="term" value="F:unfolded protein binding"/>
    <property type="evidence" value="ECO:0007669"/>
    <property type="project" value="InterPro"/>
</dbReference>
<keyword evidence="3 5" id="KW-0863">Zinc-finger</keyword>
<name>K2N1M9_TRYCR</name>
<keyword evidence="9" id="KW-1185">Reference proteome</keyword>
<evidence type="ECO:0000259" key="6">
    <source>
        <dbReference type="PROSITE" id="PS50076"/>
    </source>
</evidence>
<dbReference type="GO" id="GO:0006457">
    <property type="term" value="P:protein folding"/>
    <property type="evidence" value="ECO:0007669"/>
    <property type="project" value="InterPro"/>
</dbReference>
<protein>
    <submittedName>
        <fullName evidence="8">Chaperone DNAJ protein, putative</fullName>
    </submittedName>
</protein>
<accession>K2N1M9</accession>
<keyword evidence="2" id="KW-0677">Repeat</keyword>
<dbReference type="PROSITE" id="PS50076">
    <property type="entry name" value="DNAJ_2"/>
    <property type="match status" value="1"/>
</dbReference>
<gene>
    <name evidence="8" type="ORF">MOQ_002746</name>
</gene>
<dbReference type="InterPro" id="IPR008971">
    <property type="entry name" value="HSP40/DnaJ_pept-bd"/>
</dbReference>
<proteinExistence type="inferred from homology"/>
<evidence type="ECO:0000313" key="9">
    <source>
        <dbReference type="Proteomes" id="UP000007350"/>
    </source>
</evidence>
<dbReference type="InterPro" id="IPR001623">
    <property type="entry name" value="DnaJ_domain"/>
</dbReference>
<dbReference type="GO" id="GO:0030544">
    <property type="term" value="F:Hsp70 protein binding"/>
    <property type="evidence" value="ECO:0007669"/>
    <property type="project" value="InterPro"/>
</dbReference>
<dbReference type="OrthoDB" id="550424at2759"/>
<feature type="domain" description="CR-type" evidence="7">
    <location>
        <begin position="170"/>
        <end position="253"/>
    </location>
</feature>
<dbReference type="Pfam" id="PF00226">
    <property type="entry name" value="DnaJ"/>
    <property type="match status" value="1"/>
</dbReference>
<keyword evidence="1 5" id="KW-0479">Metal-binding</keyword>
<dbReference type="PROSITE" id="PS51188">
    <property type="entry name" value="ZF_CR"/>
    <property type="match status" value="1"/>
</dbReference>
<dbReference type="Gene3D" id="2.10.230.10">
    <property type="entry name" value="Heat shock protein DnaJ, cysteine-rich domain"/>
    <property type="match status" value="1"/>
</dbReference>
<reference evidence="8 9" key="1">
    <citation type="journal article" date="2012" name="BMC Genomics">
        <title>Comparative genomic analysis of human infective Trypanosoma cruzi lineages with the bat-restricted subspecies T. cruzi marinkellei.</title>
        <authorList>
            <person name="Franzen O."/>
            <person name="Talavera-Lopez C."/>
            <person name="Ochaya S."/>
            <person name="Butler C.E."/>
            <person name="Messenger L.A."/>
            <person name="Lewis M.D."/>
            <person name="Llewellyn M.S."/>
            <person name="Marinkelle C.J."/>
            <person name="Tyler K.M."/>
            <person name="Miles M.A."/>
            <person name="Andersson B."/>
        </authorList>
    </citation>
    <scope>NUCLEOTIDE SEQUENCE [LARGE SCALE GENOMIC DNA]</scope>
    <source>
        <strain evidence="8 9">B7</strain>
    </source>
</reference>
<feature type="zinc finger region" description="CR-type" evidence="5">
    <location>
        <begin position="170"/>
        <end position="253"/>
    </location>
</feature>
<dbReference type="InterPro" id="IPR036869">
    <property type="entry name" value="J_dom_sf"/>
</dbReference>
<feature type="domain" description="J" evidence="6">
    <location>
        <begin position="52"/>
        <end position="116"/>
    </location>
</feature>
<dbReference type="FunFam" id="2.60.260.20:FF:000013">
    <property type="entry name" value="DnaJ subfamily B member 11"/>
    <property type="match status" value="1"/>
</dbReference>
<sequence>MMITGKIRCVCPAVLIFILLFVVYFSVPTAAFFGGRGKAGARAPVVEEEEVDYYAVLGLTENATEKEVRQKFRELSRKYHPDVAKSEEDKAMYGKINRANEVLSDKKKRRMYDMRGEEGLRQLERAMAQNEQTQSMDPFARLFGMGGGGNLRGSDSQSTLHVDLEDVYKGTQRSVVLEKQKVCTKCKGTGASRGSGVTACSHCRGHGVVIQRLQLGPGMYQDIQQACPHCQGQGRVAKHKCPACNGKKVVRGDVTLTMDIEQGIPEGHKVTFEMESDESPDLVPGDLVMTVLTKPHPRFSRRSNGLDLDMSLTVTLKEALLGFERRVAHLDGTEFVVEATGVTPYGKELRVRGKGMPRHHMPSEKGDLYVKVMFELPNFLTEAQRKEIEEHL</sequence>
<dbReference type="SUPFAM" id="SSF57938">
    <property type="entry name" value="DnaJ/Hsp40 cysteine-rich domain"/>
    <property type="match status" value="1"/>
</dbReference>
<dbReference type="InterPro" id="IPR001305">
    <property type="entry name" value="HSP_DnaJ_Cys-rich_dom"/>
</dbReference>
<dbReference type="CDD" id="cd06257">
    <property type="entry name" value="DnaJ"/>
    <property type="match status" value="1"/>
</dbReference>
<dbReference type="PANTHER" id="PTHR43888">
    <property type="entry name" value="DNAJ-LIKE-2, ISOFORM A-RELATED"/>
    <property type="match status" value="1"/>
</dbReference>
<dbReference type="PRINTS" id="PR00625">
    <property type="entry name" value="JDOMAIN"/>
</dbReference>
<dbReference type="Pfam" id="PF00684">
    <property type="entry name" value="DnaJ_CXXCXGXG"/>
    <property type="match status" value="1"/>
</dbReference>
<organism evidence="8 9">
    <name type="scientific">Trypanosoma cruzi marinkellei</name>
    <dbReference type="NCBI Taxonomy" id="85056"/>
    <lineage>
        <taxon>Eukaryota</taxon>
        <taxon>Discoba</taxon>
        <taxon>Euglenozoa</taxon>
        <taxon>Kinetoplastea</taxon>
        <taxon>Metakinetoplastina</taxon>
        <taxon>Trypanosomatida</taxon>
        <taxon>Trypanosomatidae</taxon>
        <taxon>Trypanosoma</taxon>
        <taxon>Schizotrypanum</taxon>
    </lineage>
</organism>
<dbReference type="HAMAP" id="MF_01152">
    <property type="entry name" value="DnaJ"/>
    <property type="match status" value="1"/>
</dbReference>
<dbReference type="GO" id="GO:0009408">
    <property type="term" value="P:response to heat"/>
    <property type="evidence" value="ECO:0007669"/>
    <property type="project" value="InterPro"/>
</dbReference>
<dbReference type="CDD" id="cd10747">
    <property type="entry name" value="DnaJ_C"/>
    <property type="match status" value="1"/>
</dbReference>